<dbReference type="Gene3D" id="3.90.180.10">
    <property type="entry name" value="Medium-chain alcohol dehydrogenases, catalytic domain"/>
    <property type="match status" value="1"/>
</dbReference>
<dbReference type="PANTHER" id="PTHR11695">
    <property type="entry name" value="ALCOHOL DEHYDROGENASE RELATED"/>
    <property type="match status" value="1"/>
</dbReference>
<organism evidence="2 3">
    <name type="scientific">Herpetosiphon gulosus</name>
    <dbReference type="NCBI Taxonomy" id="1973496"/>
    <lineage>
        <taxon>Bacteria</taxon>
        <taxon>Bacillati</taxon>
        <taxon>Chloroflexota</taxon>
        <taxon>Chloroflexia</taxon>
        <taxon>Herpetosiphonales</taxon>
        <taxon>Herpetosiphonaceae</taxon>
        <taxon>Herpetosiphon</taxon>
    </lineage>
</organism>
<dbReference type="SUPFAM" id="SSF50129">
    <property type="entry name" value="GroES-like"/>
    <property type="match status" value="1"/>
</dbReference>
<dbReference type="CDD" id="cd08267">
    <property type="entry name" value="MDR1"/>
    <property type="match status" value="1"/>
</dbReference>
<proteinExistence type="predicted"/>
<gene>
    <name evidence="2" type="ORF">Hgul01_02872</name>
</gene>
<dbReference type="Proteomes" id="UP001428290">
    <property type="component" value="Unassembled WGS sequence"/>
</dbReference>
<evidence type="ECO:0000313" key="2">
    <source>
        <dbReference type="EMBL" id="GAA5529069.1"/>
    </source>
</evidence>
<protein>
    <submittedName>
        <fullName evidence="2">Zinc-type alcohol dehydrogenase-like protein SA1988</fullName>
    </submittedName>
</protein>
<dbReference type="Pfam" id="PF13602">
    <property type="entry name" value="ADH_zinc_N_2"/>
    <property type="match status" value="1"/>
</dbReference>
<feature type="domain" description="Enoyl reductase (ER)" evidence="1">
    <location>
        <begin position="10"/>
        <end position="317"/>
    </location>
</feature>
<dbReference type="SMART" id="SM00829">
    <property type="entry name" value="PKS_ER"/>
    <property type="match status" value="1"/>
</dbReference>
<dbReference type="Pfam" id="PF08240">
    <property type="entry name" value="ADH_N"/>
    <property type="match status" value="1"/>
</dbReference>
<dbReference type="Gene3D" id="3.40.50.720">
    <property type="entry name" value="NAD(P)-binding Rossmann-like Domain"/>
    <property type="match status" value="1"/>
</dbReference>
<dbReference type="PANTHER" id="PTHR11695:SF648">
    <property type="entry name" value="ZINC-BINDING OXIDOREDUCTASE"/>
    <property type="match status" value="1"/>
</dbReference>
<dbReference type="InterPro" id="IPR013154">
    <property type="entry name" value="ADH-like_N"/>
</dbReference>
<evidence type="ECO:0000313" key="3">
    <source>
        <dbReference type="Proteomes" id="UP001428290"/>
    </source>
</evidence>
<keyword evidence="3" id="KW-1185">Reference proteome</keyword>
<sequence length="320" mass="34457">MKAILFYEYGNPNVLQLREVERPTLQANHVLIKVHSASINTLDWHQLTGPIMIRLLNGALRKPKINTLGLDVAGWVEAVGSQVTKFKPGDAVFGTTQGSLAEYVCATEDQLVLKPANVAFEAAAATPVAAFTAMYALSDLGKIQAGQRVLINGASGAVGSFAIQIAKAYGAEITAICSPRNAEIAQSIGASDWIDYTREDLRQHSHRYDLILGVNGYQSIFNYRKALTPTGRYIAIGGALPQILQAVALGRILSLGSSKTLQFLGVAPIRHTTLLKLQQLLESGQLKPVIDRCYTLPEAAEALRYLGAGHAQGKIVINVL</sequence>
<dbReference type="RefSeq" id="WP_345722688.1">
    <property type="nucleotide sequence ID" value="NZ_BAABRU010000009.1"/>
</dbReference>
<reference evidence="2 3" key="1">
    <citation type="submission" date="2024-02" db="EMBL/GenBank/DDBJ databases">
        <title>Herpetosiphon gulosus NBRC 112829.</title>
        <authorList>
            <person name="Ichikawa N."/>
            <person name="Katano-Makiyama Y."/>
            <person name="Hidaka K."/>
        </authorList>
    </citation>
    <scope>NUCLEOTIDE SEQUENCE [LARGE SCALE GENOMIC DNA]</scope>
    <source>
        <strain evidence="2 3">NBRC 112829</strain>
    </source>
</reference>
<dbReference type="EMBL" id="BAABRU010000009">
    <property type="protein sequence ID" value="GAA5529069.1"/>
    <property type="molecule type" value="Genomic_DNA"/>
</dbReference>
<comment type="caution">
    <text evidence="2">The sequence shown here is derived from an EMBL/GenBank/DDBJ whole genome shotgun (WGS) entry which is preliminary data.</text>
</comment>
<dbReference type="InterPro" id="IPR050700">
    <property type="entry name" value="YIM1/Zinc_Alcohol_DH_Fams"/>
</dbReference>
<dbReference type="SUPFAM" id="SSF51735">
    <property type="entry name" value="NAD(P)-binding Rossmann-fold domains"/>
    <property type="match status" value="1"/>
</dbReference>
<dbReference type="InterPro" id="IPR011032">
    <property type="entry name" value="GroES-like_sf"/>
</dbReference>
<name>A0ABP9X171_9CHLR</name>
<accession>A0ABP9X171</accession>
<dbReference type="InterPro" id="IPR036291">
    <property type="entry name" value="NAD(P)-bd_dom_sf"/>
</dbReference>
<dbReference type="InterPro" id="IPR020843">
    <property type="entry name" value="ER"/>
</dbReference>
<evidence type="ECO:0000259" key="1">
    <source>
        <dbReference type="SMART" id="SM00829"/>
    </source>
</evidence>